<gene>
    <name evidence="5" type="ORF">JF543_04470</name>
</gene>
<dbReference type="Pfam" id="PF08220">
    <property type="entry name" value="HTH_DeoR"/>
    <property type="match status" value="1"/>
</dbReference>
<sequence length="354" mass="38086">MRAAERRSAIERELNLTGRVDVAVLARQLTVSPISIRRDLNDLVEKGIARRVHGGAIAARMPSASGPQIVRRPPPARSEGGIIGLVVPSSHYYYAGVLEGVKAAAVEARVRVALLVSGYSQEQELAQIKRLVDRGVTSLIATPAVIPERDPRTYEALREVGSPVVLLERDGGDDFAMLDSVRSDHEFGARLAFQQLADDGHRSVALVSAERTPTAGWLRAGFEAKRGLFDGATERMAIPSAPEYAPELQESLDTVLDRFAQLGTTGALVHSDLAAVALAQRARERGIDVSVIAYDDEIAALADPPMDAVAPRKHEVGRLALMTALERAGQSAEDVVPRHVTVPPAFALRRAQDA</sequence>
<dbReference type="InterPro" id="IPR036390">
    <property type="entry name" value="WH_DNA-bd_sf"/>
</dbReference>
<dbReference type="SUPFAM" id="SSF46785">
    <property type="entry name" value="Winged helix' DNA-binding domain"/>
    <property type="match status" value="1"/>
</dbReference>
<keyword evidence="2" id="KW-0238">DNA-binding</keyword>
<dbReference type="PANTHER" id="PTHR30146">
    <property type="entry name" value="LACI-RELATED TRANSCRIPTIONAL REPRESSOR"/>
    <property type="match status" value="1"/>
</dbReference>
<feature type="domain" description="HTH deoR-type" evidence="4">
    <location>
        <begin position="3"/>
        <end position="58"/>
    </location>
</feature>
<dbReference type="GO" id="GO:0000976">
    <property type="term" value="F:transcription cis-regulatory region binding"/>
    <property type="evidence" value="ECO:0007669"/>
    <property type="project" value="TreeGrafter"/>
</dbReference>
<dbReference type="InterPro" id="IPR001034">
    <property type="entry name" value="DeoR_HTH"/>
</dbReference>
<dbReference type="SUPFAM" id="SSF53822">
    <property type="entry name" value="Periplasmic binding protein-like I"/>
    <property type="match status" value="1"/>
</dbReference>
<protein>
    <submittedName>
        <fullName evidence="5">DeoR/GlpR family transcriptional regulator</fullName>
    </submittedName>
</protein>
<dbReference type="EMBL" id="JAEMWU010000001">
    <property type="protein sequence ID" value="MBN8205209.1"/>
    <property type="molecule type" value="Genomic_DNA"/>
</dbReference>
<dbReference type="Gene3D" id="3.40.50.2300">
    <property type="match status" value="2"/>
</dbReference>
<keyword evidence="3" id="KW-0804">Transcription</keyword>
<comment type="caution">
    <text evidence="5">The sequence shown here is derived from an EMBL/GenBank/DDBJ whole genome shotgun (WGS) entry which is preliminary data.</text>
</comment>
<dbReference type="CDD" id="cd06267">
    <property type="entry name" value="PBP1_LacI_sugar_binding-like"/>
    <property type="match status" value="1"/>
</dbReference>
<dbReference type="GO" id="GO:0003700">
    <property type="term" value="F:DNA-binding transcription factor activity"/>
    <property type="evidence" value="ECO:0007669"/>
    <property type="project" value="InterPro"/>
</dbReference>
<accession>A0A939IUN1</accession>
<keyword evidence="1" id="KW-0805">Transcription regulation</keyword>
<proteinExistence type="predicted"/>
<dbReference type="Pfam" id="PF13377">
    <property type="entry name" value="Peripla_BP_3"/>
    <property type="match status" value="1"/>
</dbReference>
<evidence type="ECO:0000313" key="6">
    <source>
        <dbReference type="Proteomes" id="UP000664385"/>
    </source>
</evidence>
<dbReference type="InterPro" id="IPR028082">
    <property type="entry name" value="Peripla_BP_I"/>
</dbReference>
<dbReference type="AlphaFoldDB" id="A0A939IUN1"/>
<evidence type="ECO:0000256" key="3">
    <source>
        <dbReference type="ARBA" id="ARBA00023163"/>
    </source>
</evidence>
<dbReference type="PANTHER" id="PTHR30146:SF155">
    <property type="entry name" value="ALANINE RACEMASE"/>
    <property type="match status" value="1"/>
</dbReference>
<name>A0A939IUN1_9MICO</name>
<dbReference type="Proteomes" id="UP000664385">
    <property type="component" value="Unassembled WGS sequence"/>
</dbReference>
<organism evidence="5 6">
    <name type="scientific">Microbacterium esteraromaticum</name>
    <dbReference type="NCBI Taxonomy" id="57043"/>
    <lineage>
        <taxon>Bacteria</taxon>
        <taxon>Bacillati</taxon>
        <taxon>Actinomycetota</taxon>
        <taxon>Actinomycetes</taxon>
        <taxon>Micrococcales</taxon>
        <taxon>Microbacteriaceae</taxon>
        <taxon>Microbacterium</taxon>
    </lineage>
</organism>
<evidence type="ECO:0000259" key="4">
    <source>
        <dbReference type="PROSITE" id="PS51000"/>
    </source>
</evidence>
<evidence type="ECO:0000256" key="2">
    <source>
        <dbReference type="ARBA" id="ARBA00023125"/>
    </source>
</evidence>
<dbReference type="PROSITE" id="PS51000">
    <property type="entry name" value="HTH_DEOR_2"/>
    <property type="match status" value="1"/>
</dbReference>
<dbReference type="RefSeq" id="WP_206822837.1">
    <property type="nucleotide sequence ID" value="NZ_JAEMWU010000001.1"/>
</dbReference>
<reference evidence="5" key="1">
    <citation type="submission" date="2020-12" db="EMBL/GenBank/DDBJ databases">
        <title>PHA producing bacteria isolated from mangrove.</title>
        <authorList>
            <person name="Zheng W."/>
            <person name="Yu S."/>
            <person name="Huang Y."/>
        </authorList>
    </citation>
    <scope>NUCLEOTIDE SEQUENCE</scope>
    <source>
        <strain evidence="5">GN8-5</strain>
    </source>
</reference>
<dbReference type="InterPro" id="IPR046335">
    <property type="entry name" value="LacI/GalR-like_sensor"/>
</dbReference>
<dbReference type="PRINTS" id="PR00037">
    <property type="entry name" value="HTHLACR"/>
</dbReference>
<evidence type="ECO:0000256" key="1">
    <source>
        <dbReference type="ARBA" id="ARBA00023015"/>
    </source>
</evidence>
<evidence type="ECO:0000313" key="5">
    <source>
        <dbReference type="EMBL" id="MBN8205209.1"/>
    </source>
</evidence>
<dbReference type="SMART" id="SM00420">
    <property type="entry name" value="HTH_DEOR"/>
    <property type="match status" value="1"/>
</dbReference>